<comment type="caution">
    <text evidence="2">The sequence shown here is derived from an EMBL/GenBank/DDBJ whole genome shotgun (WGS) entry which is preliminary data.</text>
</comment>
<dbReference type="GO" id="GO:0006629">
    <property type="term" value="P:lipid metabolic process"/>
    <property type="evidence" value="ECO:0007669"/>
    <property type="project" value="InterPro"/>
</dbReference>
<dbReference type="Pfam" id="PF01764">
    <property type="entry name" value="Lipase_3"/>
    <property type="match status" value="1"/>
</dbReference>
<feature type="domain" description="Fungal lipase-type" evidence="1">
    <location>
        <begin position="1"/>
        <end position="61"/>
    </location>
</feature>
<evidence type="ECO:0000259" key="1">
    <source>
        <dbReference type="Pfam" id="PF01764"/>
    </source>
</evidence>
<accession>A0A1E5XR83</accession>
<name>A0A1E5XR83_9HYPH</name>
<dbReference type="Proteomes" id="UP000095463">
    <property type="component" value="Unassembled WGS sequence"/>
</dbReference>
<reference evidence="2 3" key="1">
    <citation type="journal article" date="2015" name="Genome Announc.">
        <title>Genome Assemblies of Three Soil-Associated Devosia species: D. insulae, D. limi, and D. soli.</title>
        <authorList>
            <person name="Hassan Y.I."/>
            <person name="Lepp D."/>
            <person name="Zhou T."/>
        </authorList>
    </citation>
    <scope>NUCLEOTIDE SEQUENCE [LARGE SCALE GENOMIC DNA]</scope>
    <source>
        <strain evidence="2 3">DS-56</strain>
    </source>
</reference>
<protein>
    <recommendedName>
        <fullName evidence="1">Fungal lipase-type domain-containing protein</fullName>
    </recommendedName>
</protein>
<sequence length="132" mass="14324">MGAGIAAVLSLYLRDDGYNLVRTTTYGQPRVTNAVGASKLAGLPITRVVNVDDFVSMVPTFPFEHFGEEVILHPGADFVYLTHQDANAISIGEIWRESHGLSIANHASELYVARLAQKLKGAQAVPYLARLT</sequence>
<gene>
    <name evidence="2" type="ORF">VW23_017810</name>
</gene>
<evidence type="ECO:0000313" key="2">
    <source>
        <dbReference type="EMBL" id="OEO31108.1"/>
    </source>
</evidence>
<dbReference type="SUPFAM" id="SSF53474">
    <property type="entry name" value="alpha/beta-Hydrolases"/>
    <property type="match status" value="1"/>
</dbReference>
<dbReference type="EMBL" id="LAJE02000170">
    <property type="protein sequence ID" value="OEO31108.1"/>
    <property type="molecule type" value="Genomic_DNA"/>
</dbReference>
<dbReference type="InterPro" id="IPR029058">
    <property type="entry name" value="AB_hydrolase_fold"/>
</dbReference>
<dbReference type="Gene3D" id="3.40.50.1820">
    <property type="entry name" value="alpha/beta hydrolase"/>
    <property type="match status" value="1"/>
</dbReference>
<dbReference type="InterPro" id="IPR002921">
    <property type="entry name" value="Fungal_lipase-type"/>
</dbReference>
<evidence type="ECO:0000313" key="3">
    <source>
        <dbReference type="Proteomes" id="UP000095463"/>
    </source>
</evidence>
<dbReference type="AlphaFoldDB" id="A0A1E5XR83"/>
<organism evidence="2 3">
    <name type="scientific">Devosia insulae DS-56</name>
    <dbReference type="NCBI Taxonomy" id="1116389"/>
    <lineage>
        <taxon>Bacteria</taxon>
        <taxon>Pseudomonadati</taxon>
        <taxon>Pseudomonadota</taxon>
        <taxon>Alphaproteobacteria</taxon>
        <taxon>Hyphomicrobiales</taxon>
        <taxon>Devosiaceae</taxon>
        <taxon>Devosia</taxon>
    </lineage>
</organism>
<proteinExistence type="predicted"/>
<keyword evidence="3" id="KW-1185">Reference proteome</keyword>